<comment type="subunit">
    <text evidence="12">Heterodimer of a large membrane-associated beta subunit and a small pyruvoyl-containing alpha subunit.</text>
</comment>
<dbReference type="HAMAP" id="MF_00662">
    <property type="entry name" value="PS_decarb_PSD_B_type1"/>
    <property type="match status" value="1"/>
</dbReference>
<dbReference type="NCBIfam" id="TIGR00163">
    <property type="entry name" value="PS_decarb"/>
    <property type="match status" value="1"/>
</dbReference>
<gene>
    <name evidence="12" type="primary">psd</name>
    <name evidence="13" type="ORF">SAMN05421693_10338</name>
</gene>
<evidence type="ECO:0000256" key="8">
    <source>
        <dbReference type="ARBA" id="ARBA00023209"/>
    </source>
</evidence>
<dbReference type="GO" id="GO:0005886">
    <property type="term" value="C:plasma membrane"/>
    <property type="evidence" value="ECO:0007669"/>
    <property type="project" value="UniProtKB-SubCell"/>
</dbReference>
<evidence type="ECO:0000256" key="10">
    <source>
        <dbReference type="ARBA" id="ARBA00023264"/>
    </source>
</evidence>
<comment type="pathway">
    <text evidence="1">Lipid metabolism.</text>
</comment>
<comment type="subcellular location">
    <subcellularLocation>
        <location evidence="12">Cell membrane</location>
        <topology evidence="12">Peripheral membrane protein</topology>
    </subcellularLocation>
</comment>
<keyword evidence="10 12" id="KW-1208">Phospholipid metabolism</keyword>
<organism evidence="13 14">
    <name type="scientific">Ectothiorhodospira magna</name>
    <dbReference type="NCBI Taxonomy" id="867345"/>
    <lineage>
        <taxon>Bacteria</taxon>
        <taxon>Pseudomonadati</taxon>
        <taxon>Pseudomonadota</taxon>
        <taxon>Gammaproteobacteria</taxon>
        <taxon>Chromatiales</taxon>
        <taxon>Ectothiorhodospiraceae</taxon>
        <taxon>Ectothiorhodospira</taxon>
    </lineage>
</organism>
<dbReference type="PANTHER" id="PTHR10067:SF6">
    <property type="entry name" value="PHOSPHATIDYLSERINE DECARBOXYLASE PROENZYME, MITOCHONDRIAL"/>
    <property type="match status" value="1"/>
</dbReference>
<evidence type="ECO:0000256" key="4">
    <source>
        <dbReference type="ARBA" id="ARBA00022793"/>
    </source>
</evidence>
<dbReference type="EC" id="4.1.1.65" evidence="12"/>
<evidence type="ECO:0000256" key="1">
    <source>
        <dbReference type="ARBA" id="ARBA00005189"/>
    </source>
</evidence>
<evidence type="ECO:0000313" key="14">
    <source>
        <dbReference type="Proteomes" id="UP000199496"/>
    </source>
</evidence>
<feature type="modified residue" description="Pyruvic acid (Ser); by autocatalysis" evidence="12">
    <location>
        <position position="256"/>
    </location>
</feature>
<dbReference type="InterPro" id="IPR033178">
    <property type="entry name" value="PSD_type1_pro"/>
</dbReference>
<comment type="pathway">
    <text evidence="12">Phospholipid metabolism; phosphatidylethanolamine biosynthesis; phosphatidylethanolamine from CDP-diacylglycerol: step 2/2.</text>
</comment>
<keyword evidence="9 12" id="KW-0456">Lyase</keyword>
<feature type="site" description="Cleavage (non-hydrolytic); by autocatalysis" evidence="12">
    <location>
        <begin position="255"/>
        <end position="256"/>
    </location>
</feature>
<evidence type="ECO:0000256" key="11">
    <source>
        <dbReference type="ARBA" id="ARBA00023317"/>
    </source>
</evidence>
<proteinExistence type="inferred from homology"/>
<dbReference type="AlphaFoldDB" id="A0A1H8ZUC7"/>
<evidence type="ECO:0000256" key="2">
    <source>
        <dbReference type="ARBA" id="ARBA00022475"/>
    </source>
</evidence>
<sequence length="288" mass="32236">MNDQVANWRDWLKALPLYLLPHHGISRLVYRLSRWETRHKDPVARWFIRRYGLDMSEAVESDPGRYASFNHLFTRALKPGARPLDPAPDTLISPADSRVSQLGRIQDGQLIQAKGHAYSATALLGGDPDLAAPFADGHFITLYLSPRDYHRIHMPWNGTLRESVYVPGRLFSVAPFTVRTVPGLFARNERLACLFETDFGPMAMVLVGAINVASIETVWAGEVTPRSPRTPCRWDHRDNPPTLARGEEMGRFNLGSTVILLLPEQVSGWLPALAPGQAVRMGQALARR</sequence>
<comment type="similarity">
    <text evidence="12">Belongs to the phosphatidylserine decarboxylase family. PSD-B subfamily. Prokaryotic type I sub-subfamily.</text>
</comment>
<evidence type="ECO:0000313" key="13">
    <source>
        <dbReference type="EMBL" id="SEP67348.1"/>
    </source>
</evidence>
<comment type="catalytic activity">
    <reaction evidence="12">
        <text>a 1,2-diacyl-sn-glycero-3-phospho-L-serine + H(+) = a 1,2-diacyl-sn-glycero-3-phosphoethanolamine + CO2</text>
        <dbReference type="Rhea" id="RHEA:20828"/>
        <dbReference type="ChEBI" id="CHEBI:15378"/>
        <dbReference type="ChEBI" id="CHEBI:16526"/>
        <dbReference type="ChEBI" id="CHEBI:57262"/>
        <dbReference type="ChEBI" id="CHEBI:64612"/>
        <dbReference type="EC" id="4.1.1.65"/>
    </reaction>
</comment>
<comment type="PTM">
    <text evidence="12">Is synthesized initially as an inactive proenzyme. Formation of the active enzyme involves a self-maturation process in which the active site pyruvoyl group is generated from an internal serine residue via an autocatalytic post-translational modification. Two non-identical subunits are generated from the proenzyme in this reaction, and the pyruvate is formed at the N-terminus of the alpha chain, which is derived from the carboxyl end of the proenzyme. The autoendoproteolytic cleavage occurs by a canonical serine protease mechanism, in which the side chain hydroxyl group of the serine supplies its oxygen atom to form the C-terminus of the beta chain, while the remainder of the serine residue undergoes an oxidative deamination to produce ammonia and the pyruvoyl prosthetic group on the alpha chain. During this reaction, the Ser that is part of the protease active site of the proenzyme becomes the pyruvoyl prosthetic group, which constitutes an essential element of the active site of the mature decarboxylase.</text>
</comment>
<evidence type="ECO:0000256" key="6">
    <source>
        <dbReference type="ARBA" id="ARBA00023136"/>
    </source>
</evidence>
<keyword evidence="7 12" id="KW-0865">Zymogen</keyword>
<accession>A0A1H8ZUC7</accession>
<dbReference type="GO" id="GO:0006646">
    <property type="term" value="P:phosphatidylethanolamine biosynthetic process"/>
    <property type="evidence" value="ECO:0007669"/>
    <property type="project" value="UniProtKB-UniRule"/>
</dbReference>
<dbReference type="Proteomes" id="UP000199496">
    <property type="component" value="Unassembled WGS sequence"/>
</dbReference>
<feature type="active site" description="Charge relay system; for autoendoproteolytic cleavage activity" evidence="12">
    <location>
        <position position="96"/>
    </location>
</feature>
<reference evidence="13 14" key="1">
    <citation type="submission" date="2016-10" db="EMBL/GenBank/DDBJ databases">
        <authorList>
            <person name="de Groot N.N."/>
        </authorList>
    </citation>
    <scope>NUCLEOTIDE SEQUENCE [LARGE SCALE GENOMIC DNA]</scope>
    <source>
        <strain evidence="13 14">B7-7</strain>
    </source>
</reference>
<dbReference type="EMBL" id="FOFO01000003">
    <property type="protein sequence ID" value="SEP67348.1"/>
    <property type="molecule type" value="Genomic_DNA"/>
</dbReference>
<protein>
    <recommendedName>
        <fullName evidence="12">Phosphatidylserine decarboxylase proenzyme</fullName>
        <ecNumber evidence="12">4.1.1.65</ecNumber>
    </recommendedName>
    <component>
        <recommendedName>
            <fullName evidence="12">Phosphatidylserine decarboxylase alpha chain</fullName>
        </recommendedName>
    </component>
    <component>
        <recommendedName>
            <fullName evidence="12">Phosphatidylserine decarboxylase beta chain</fullName>
        </recommendedName>
    </component>
</protein>
<comment type="cofactor">
    <cofactor evidence="12">
        <name>pyruvate</name>
        <dbReference type="ChEBI" id="CHEBI:15361"/>
    </cofactor>
    <text evidence="12">Binds 1 pyruvoyl group covalently per subunit.</text>
</comment>
<keyword evidence="5 12" id="KW-0443">Lipid metabolism</keyword>
<dbReference type="Pfam" id="PF02666">
    <property type="entry name" value="PS_Dcarbxylase"/>
    <property type="match status" value="1"/>
</dbReference>
<dbReference type="OrthoDB" id="9802030at2"/>
<keyword evidence="8 12" id="KW-0594">Phospholipid biosynthesis</keyword>
<keyword evidence="6 12" id="KW-0472">Membrane</keyword>
<keyword evidence="4 12" id="KW-0210">Decarboxylase</keyword>
<keyword evidence="3 12" id="KW-0444">Lipid biosynthesis</keyword>
<feature type="chain" id="PRO_5023371755" description="Phosphatidylserine decarboxylase beta chain" evidence="12">
    <location>
        <begin position="1"/>
        <end position="255"/>
    </location>
</feature>
<keyword evidence="2 12" id="KW-1003">Cell membrane</keyword>
<feature type="chain" id="PRO_5023371754" description="Phosphatidylserine decarboxylase alpha chain" evidence="12">
    <location>
        <begin position="256"/>
        <end position="288"/>
    </location>
</feature>
<dbReference type="RefSeq" id="WP_090203236.1">
    <property type="nucleotide sequence ID" value="NZ_FOFO01000003.1"/>
</dbReference>
<evidence type="ECO:0000256" key="3">
    <source>
        <dbReference type="ARBA" id="ARBA00022516"/>
    </source>
</evidence>
<dbReference type="InterPro" id="IPR003817">
    <property type="entry name" value="PS_Dcarbxylase"/>
</dbReference>
<keyword evidence="11 12" id="KW-0670">Pyruvate</keyword>
<dbReference type="UniPathway" id="UPA00558">
    <property type="reaction ID" value="UER00616"/>
</dbReference>
<name>A0A1H8ZUC7_9GAMM</name>
<dbReference type="InterPro" id="IPR033177">
    <property type="entry name" value="PSD-B"/>
</dbReference>
<feature type="active site" description="Schiff-base intermediate with substrate; via pyruvic acid; for decarboxylase activity" evidence="12">
    <location>
        <position position="256"/>
    </location>
</feature>
<dbReference type="GO" id="GO:0004609">
    <property type="term" value="F:phosphatidylserine decarboxylase activity"/>
    <property type="evidence" value="ECO:0007669"/>
    <property type="project" value="UniProtKB-UniRule"/>
</dbReference>
<evidence type="ECO:0000256" key="9">
    <source>
        <dbReference type="ARBA" id="ARBA00023239"/>
    </source>
</evidence>
<evidence type="ECO:0000256" key="7">
    <source>
        <dbReference type="ARBA" id="ARBA00023145"/>
    </source>
</evidence>
<dbReference type="PANTHER" id="PTHR10067">
    <property type="entry name" value="PHOSPHATIDYLSERINE DECARBOXYLASE"/>
    <property type="match status" value="1"/>
</dbReference>
<comment type="function">
    <text evidence="12">Catalyzes the formation of phosphatidylethanolamine (PtdEtn) from phosphatidylserine (PtdSer).</text>
</comment>
<feature type="active site" description="Charge relay system; for autoendoproteolytic cleavage activity" evidence="12">
    <location>
        <position position="153"/>
    </location>
</feature>
<feature type="active site" description="Charge relay system; for autoendoproteolytic cleavage activity" evidence="12">
    <location>
        <position position="256"/>
    </location>
</feature>
<keyword evidence="14" id="KW-1185">Reference proteome</keyword>
<evidence type="ECO:0000256" key="12">
    <source>
        <dbReference type="HAMAP-Rule" id="MF_00662"/>
    </source>
</evidence>
<dbReference type="STRING" id="867345.SAMN05421693_10338"/>
<evidence type="ECO:0000256" key="5">
    <source>
        <dbReference type="ARBA" id="ARBA00023098"/>
    </source>
</evidence>